<dbReference type="GO" id="GO:0005524">
    <property type="term" value="F:ATP binding"/>
    <property type="evidence" value="ECO:0007669"/>
    <property type="project" value="UniProtKB-KW"/>
</dbReference>
<dbReference type="Gene3D" id="1.10.10.10">
    <property type="entry name" value="Winged helix-like DNA-binding domain superfamily/Winged helix DNA-binding domain"/>
    <property type="match status" value="1"/>
</dbReference>
<dbReference type="PANTHER" id="PTHR16305">
    <property type="entry name" value="TESTICULAR SOLUBLE ADENYLYL CYCLASE"/>
    <property type="match status" value="1"/>
</dbReference>
<keyword evidence="2" id="KW-0067">ATP-binding</keyword>
<dbReference type="GO" id="GO:0004016">
    <property type="term" value="F:adenylate cyclase activity"/>
    <property type="evidence" value="ECO:0007669"/>
    <property type="project" value="TreeGrafter"/>
</dbReference>
<dbReference type="SUPFAM" id="SSF46894">
    <property type="entry name" value="C-terminal effector domain of the bipartite response regulators"/>
    <property type="match status" value="1"/>
</dbReference>
<dbReference type="GO" id="GO:0006355">
    <property type="term" value="P:regulation of DNA-templated transcription"/>
    <property type="evidence" value="ECO:0007669"/>
    <property type="project" value="InterPro"/>
</dbReference>
<dbReference type="GO" id="GO:0005737">
    <property type="term" value="C:cytoplasm"/>
    <property type="evidence" value="ECO:0007669"/>
    <property type="project" value="TreeGrafter"/>
</dbReference>
<keyword evidence="5" id="KW-1185">Reference proteome</keyword>
<dbReference type="SUPFAM" id="SSF52540">
    <property type="entry name" value="P-loop containing nucleoside triphosphate hydrolases"/>
    <property type="match status" value="1"/>
</dbReference>
<dbReference type="PRINTS" id="PR00038">
    <property type="entry name" value="HTHLUXR"/>
</dbReference>
<dbReference type="InterPro" id="IPR011990">
    <property type="entry name" value="TPR-like_helical_dom_sf"/>
</dbReference>
<sequence length="924" mass="99266">MVFGRIAERVVIDELLSGVREGRGGSLVIHGEAGIGKSTLLAYATAQAGSAADGAGPLRVLSVRGFESESEIPFAGLADLIGPVLSLLPQLPPPQAAALQSALSLGPPVAGDRFSVCAATVGVLAAAAADTPVLVVIDDLQWLDVSSREAVLFAARRLANDGIGLLIAIRTEPDRAAGLDRQYAGLKQLEIQGLGPDDSRELCRSLTPAVSAEQFEQIYSDTAGNPLGIQELCSALGRRAAGAPLVPSQASRLTQALAGRLVEMPERTRRAMLLVAAAGGGQTDVVRRAAGVIGLELADFAPAEDAGLLLADDEQVDFRHPLMRSVLNSASTLHERTAAHSALAEALAQVPGEAAADARAWHLAQAVLPPDDRVSELLAEAGTRARFRGGNLEAARAFEQAARFGSAQARPALLLRAARCWQVAGRTGKMIPLLDEALELSDDPKLRGLIRHMRGYVRMWRELPKDALAEMIDGADEVEQVDAARASLMYADAAIAHFMRGEPVELLAATRRAFELSEGTEGVARPVAQVAYSGGLVINGHRAQGQQLLTEVVPVLLEFPPMPRAQEFAHAAFIAMWLEDYPVAEKLLDAVISEARANGALGILPQCLTVGAELAFRTGRWRQAQAYADESVELAKETRQPNVYGLYFRARNHAVRGRAAEALRLIEVIDEVTTRFEAPGLKLQTTHTQGLLALGEGDLDEAIARLEQTGQLPVAIHTRDQSIVPWAFDLVEAYARAGRGEDAQRLLEEIAVDEAPEGVRSDLLIARTWRCRGLLATGKSAIAAAFGQALDAHDRLPMPFERARTLLYFGERLRRGRQRAESRTHLRRALEIFEQLDAPSWAQRARNELKATGETLDRGTGPAADLTPQELQVALVVARGASNSEAAAQLFLSQKTIEYHLSNVYRKTGLRSRNDLSVLAEAPS</sequence>
<dbReference type="InterPro" id="IPR036388">
    <property type="entry name" value="WH-like_DNA-bd_sf"/>
</dbReference>
<name>A0A9X1N6P6_9ACTN</name>
<dbReference type="RefSeq" id="WP_231438265.1">
    <property type="nucleotide sequence ID" value="NZ_JAJOMB010000001.1"/>
</dbReference>
<dbReference type="PROSITE" id="PS50043">
    <property type="entry name" value="HTH_LUXR_2"/>
    <property type="match status" value="1"/>
</dbReference>
<protein>
    <submittedName>
        <fullName evidence="4">AAA family ATPase</fullName>
    </submittedName>
</protein>
<dbReference type="EMBL" id="JAJOMB010000001">
    <property type="protein sequence ID" value="MCD5309337.1"/>
    <property type="molecule type" value="Genomic_DNA"/>
</dbReference>
<comment type="caution">
    <text evidence="4">The sequence shown here is derived from an EMBL/GenBank/DDBJ whole genome shotgun (WGS) entry which is preliminary data.</text>
</comment>
<dbReference type="InterPro" id="IPR041664">
    <property type="entry name" value="AAA_16"/>
</dbReference>
<proteinExistence type="predicted"/>
<reference evidence="4" key="1">
    <citation type="submission" date="2021-11" db="EMBL/GenBank/DDBJ databases">
        <title>Streptomyces corallinus and Kineosporia corallina sp. nov., two new coral-derived marine actinobacteria.</title>
        <authorList>
            <person name="Buangrab K."/>
            <person name="Sutthacheep M."/>
            <person name="Yeemin T."/>
            <person name="Harunari E."/>
            <person name="Igarashi Y."/>
            <person name="Sripreechasak P."/>
            <person name="Kanchanasin P."/>
            <person name="Tanasupawat S."/>
            <person name="Phongsopitanun W."/>
        </authorList>
    </citation>
    <scope>NUCLEOTIDE SEQUENCE</scope>
    <source>
        <strain evidence="4">JCM 31032</strain>
    </source>
</reference>
<organism evidence="4 5">
    <name type="scientific">Kineosporia babensis</name>
    <dbReference type="NCBI Taxonomy" id="499548"/>
    <lineage>
        <taxon>Bacteria</taxon>
        <taxon>Bacillati</taxon>
        <taxon>Actinomycetota</taxon>
        <taxon>Actinomycetes</taxon>
        <taxon>Kineosporiales</taxon>
        <taxon>Kineosporiaceae</taxon>
        <taxon>Kineosporia</taxon>
    </lineage>
</organism>
<dbReference type="Pfam" id="PF13191">
    <property type="entry name" value="AAA_16"/>
    <property type="match status" value="1"/>
</dbReference>
<evidence type="ECO:0000256" key="2">
    <source>
        <dbReference type="ARBA" id="ARBA00022840"/>
    </source>
</evidence>
<dbReference type="CDD" id="cd06170">
    <property type="entry name" value="LuxR_C_like"/>
    <property type="match status" value="1"/>
</dbReference>
<dbReference type="AlphaFoldDB" id="A0A9X1N6P6"/>
<dbReference type="InterPro" id="IPR016032">
    <property type="entry name" value="Sig_transdc_resp-reg_C-effctor"/>
</dbReference>
<evidence type="ECO:0000313" key="4">
    <source>
        <dbReference type="EMBL" id="MCD5309337.1"/>
    </source>
</evidence>
<feature type="domain" description="HTH luxR-type" evidence="3">
    <location>
        <begin position="859"/>
        <end position="924"/>
    </location>
</feature>
<dbReference type="GO" id="GO:0003677">
    <property type="term" value="F:DNA binding"/>
    <property type="evidence" value="ECO:0007669"/>
    <property type="project" value="InterPro"/>
</dbReference>
<evidence type="ECO:0000313" key="5">
    <source>
        <dbReference type="Proteomes" id="UP001138997"/>
    </source>
</evidence>
<dbReference type="SUPFAM" id="SSF48452">
    <property type="entry name" value="TPR-like"/>
    <property type="match status" value="1"/>
</dbReference>
<accession>A0A9X1N6P6</accession>
<dbReference type="Pfam" id="PF00196">
    <property type="entry name" value="GerE"/>
    <property type="match status" value="1"/>
</dbReference>
<dbReference type="SMART" id="SM00421">
    <property type="entry name" value="HTH_LUXR"/>
    <property type="match status" value="1"/>
</dbReference>
<evidence type="ECO:0000259" key="3">
    <source>
        <dbReference type="PROSITE" id="PS50043"/>
    </source>
</evidence>
<dbReference type="InterPro" id="IPR027417">
    <property type="entry name" value="P-loop_NTPase"/>
</dbReference>
<gene>
    <name evidence="4" type="ORF">LR394_00385</name>
</gene>
<keyword evidence="1" id="KW-0547">Nucleotide-binding</keyword>
<dbReference type="Gene3D" id="1.25.40.10">
    <property type="entry name" value="Tetratricopeptide repeat domain"/>
    <property type="match status" value="2"/>
</dbReference>
<dbReference type="InterPro" id="IPR000792">
    <property type="entry name" value="Tscrpt_reg_LuxR_C"/>
</dbReference>
<evidence type="ECO:0000256" key="1">
    <source>
        <dbReference type="ARBA" id="ARBA00022741"/>
    </source>
</evidence>
<dbReference type="PANTHER" id="PTHR16305:SF35">
    <property type="entry name" value="TRANSCRIPTIONAL ACTIVATOR DOMAIN"/>
    <property type="match status" value="1"/>
</dbReference>
<dbReference type="Proteomes" id="UP001138997">
    <property type="component" value="Unassembled WGS sequence"/>
</dbReference>